<dbReference type="OrthoDB" id="5526158at2"/>
<organism evidence="1 2">
    <name type="scientific">Christiangramia fulva</name>
    <dbReference type="NCBI Taxonomy" id="2126553"/>
    <lineage>
        <taxon>Bacteria</taxon>
        <taxon>Pseudomonadati</taxon>
        <taxon>Bacteroidota</taxon>
        <taxon>Flavobacteriia</taxon>
        <taxon>Flavobacteriales</taxon>
        <taxon>Flavobacteriaceae</taxon>
        <taxon>Christiangramia</taxon>
    </lineage>
</organism>
<evidence type="ECO:0000313" key="1">
    <source>
        <dbReference type="EMBL" id="AVR46240.1"/>
    </source>
</evidence>
<evidence type="ECO:0000313" key="2">
    <source>
        <dbReference type="Proteomes" id="UP000241507"/>
    </source>
</evidence>
<sequence length="169" mass="19854">MRNFYVILTFFCFFFHSCSKDDNKKESDNVFSQIQGTWVYSGGTFSGNGINGTTDPYFYNTTLEFYGEPRDEIIQGKVQYPNSLEWSSLFIKMPKDKYMFDTFIDNGVKVSNVNRLYYYYTENLIPSSGEIIEIDLVQEFNIKSISETEMITTKEAEGYTIEYHFIKKR</sequence>
<dbReference type="KEGG" id="grs:C7S20_13755"/>
<proteinExistence type="predicted"/>
<name>A0A2R3Z7I5_9FLAO</name>
<keyword evidence="2" id="KW-1185">Reference proteome</keyword>
<gene>
    <name evidence="1" type="ORF">C7S20_13755</name>
</gene>
<dbReference type="AlphaFoldDB" id="A0A2R3Z7I5"/>
<dbReference type="Proteomes" id="UP000241507">
    <property type="component" value="Chromosome"/>
</dbReference>
<dbReference type="RefSeq" id="WP_107013014.1">
    <property type="nucleotide sequence ID" value="NZ_CP028136.1"/>
</dbReference>
<accession>A0A2R3Z7I5</accession>
<protein>
    <submittedName>
        <fullName evidence="1">Uncharacterized protein</fullName>
    </submittedName>
</protein>
<dbReference type="EMBL" id="CP028136">
    <property type="protein sequence ID" value="AVR46240.1"/>
    <property type="molecule type" value="Genomic_DNA"/>
</dbReference>
<reference evidence="2" key="1">
    <citation type="submission" date="2018-03" db="EMBL/GenBank/DDBJ databases">
        <title>Gramella fulva sp. nov., isolated from a dry surface of tidal flat.</title>
        <authorList>
            <person name="Hwang S.H."/>
            <person name="Hwang W.M."/>
            <person name="Kang K."/>
            <person name="Ahn T.-Y."/>
        </authorList>
    </citation>
    <scope>NUCLEOTIDE SEQUENCE [LARGE SCALE GENOMIC DNA]</scope>
    <source>
        <strain evidence="2">SH35</strain>
    </source>
</reference>